<organism evidence="1 2">
    <name type="scientific">Nosema bombycis (strain CQ1 / CVCC 102059)</name>
    <name type="common">Microsporidian parasite</name>
    <name type="synonym">Pebrine of silkworm</name>
    <dbReference type="NCBI Taxonomy" id="578461"/>
    <lineage>
        <taxon>Eukaryota</taxon>
        <taxon>Fungi</taxon>
        <taxon>Fungi incertae sedis</taxon>
        <taxon>Microsporidia</taxon>
        <taxon>Nosematidae</taxon>
        <taxon>Nosema</taxon>
    </lineage>
</organism>
<dbReference type="Pfam" id="PF08576">
    <property type="entry name" value="DUF1764"/>
    <property type="match status" value="1"/>
</dbReference>
<dbReference type="HOGENOM" id="CLU_179459_0_0_1"/>
<proteinExistence type="predicted"/>
<dbReference type="OrthoDB" id="2195591at2759"/>
<name>R0MPI2_NOSB1</name>
<sequence length="73" mass="8503">MDIDDIFKDIEKNRKNTNKQTKTDDLDEDDLKYLTNKSDRKFIDGLPIYTVEELKIGKGGDTEDCPFDCDCCY</sequence>
<evidence type="ECO:0008006" key="3">
    <source>
        <dbReference type="Google" id="ProtNLM"/>
    </source>
</evidence>
<dbReference type="EMBL" id="KB908924">
    <property type="protein sequence ID" value="EOB14778.1"/>
    <property type="molecule type" value="Genomic_DNA"/>
</dbReference>
<dbReference type="PANTHER" id="PTHR34066">
    <property type="entry name" value="GROWTH FACTOR 2"/>
    <property type="match status" value="1"/>
</dbReference>
<dbReference type="OMA" id="QGETELC"/>
<accession>R0MPI2</accession>
<evidence type="ECO:0000313" key="2">
    <source>
        <dbReference type="Proteomes" id="UP000016927"/>
    </source>
</evidence>
<evidence type="ECO:0000313" key="1">
    <source>
        <dbReference type="EMBL" id="EOB14778.1"/>
    </source>
</evidence>
<dbReference type="Proteomes" id="UP000016927">
    <property type="component" value="Unassembled WGS sequence"/>
</dbReference>
<dbReference type="InterPro" id="IPR013885">
    <property type="entry name" value="DUF1764_euk"/>
</dbReference>
<protein>
    <recommendedName>
        <fullName evidence="3">DUF1764 domain-containing protein</fullName>
    </recommendedName>
</protein>
<gene>
    <name evidence="1" type="ORF">NBO_16g0063</name>
</gene>
<reference evidence="1 2" key="1">
    <citation type="journal article" date="2013" name="BMC Genomics">
        <title>Comparative genomics of parasitic silkworm microsporidia reveal an association between genome expansion and host adaptation.</title>
        <authorList>
            <person name="Pan G."/>
            <person name="Xu J."/>
            <person name="Li T."/>
            <person name="Xia Q."/>
            <person name="Liu S.L."/>
            <person name="Zhang G."/>
            <person name="Li S."/>
            <person name="Li C."/>
            <person name="Liu H."/>
            <person name="Yang L."/>
            <person name="Liu T."/>
            <person name="Zhang X."/>
            <person name="Wu Z."/>
            <person name="Fan W."/>
            <person name="Dang X."/>
            <person name="Xiang H."/>
            <person name="Tao M."/>
            <person name="Li Y."/>
            <person name="Hu J."/>
            <person name="Li Z."/>
            <person name="Lin L."/>
            <person name="Luo J."/>
            <person name="Geng L."/>
            <person name="Wang L."/>
            <person name="Long M."/>
            <person name="Wan Y."/>
            <person name="He N."/>
            <person name="Zhang Z."/>
            <person name="Lu C."/>
            <person name="Keeling P.J."/>
            <person name="Wang J."/>
            <person name="Xiang Z."/>
            <person name="Zhou Z."/>
        </authorList>
    </citation>
    <scope>NUCLEOTIDE SEQUENCE [LARGE SCALE GENOMIC DNA]</scope>
    <source>
        <strain evidence="2">CQ1 / CVCC 102059</strain>
    </source>
</reference>
<dbReference type="VEuPathDB" id="MicrosporidiaDB:NBO_16g0063"/>
<dbReference type="PANTHER" id="PTHR34066:SF1">
    <property type="entry name" value="DUF1764 FAMILY PROTEIN"/>
    <property type="match status" value="1"/>
</dbReference>
<dbReference type="AlphaFoldDB" id="R0MPI2"/>
<keyword evidence="2" id="KW-1185">Reference proteome</keyword>